<organism evidence="1">
    <name type="scientific">Burkholderia contaminans</name>
    <dbReference type="NCBI Taxonomy" id="488447"/>
    <lineage>
        <taxon>Bacteria</taxon>
        <taxon>Pseudomonadati</taxon>
        <taxon>Pseudomonadota</taxon>
        <taxon>Betaproteobacteria</taxon>
        <taxon>Burkholderiales</taxon>
        <taxon>Burkholderiaceae</taxon>
        <taxon>Burkholderia</taxon>
        <taxon>Burkholderia cepacia complex</taxon>
    </lineage>
</organism>
<gene>
    <name evidence="1" type="ORF">BCCH1_79840</name>
</gene>
<evidence type="ECO:0000313" key="1">
    <source>
        <dbReference type="EMBL" id="BBA45473.1"/>
    </source>
</evidence>
<protein>
    <submittedName>
        <fullName evidence="1">Uncharacterized protein</fullName>
    </submittedName>
</protein>
<accession>A0A286P6K9</accession>
<geneLocation type="plasmid" evidence="1">
    <name>pBC453</name>
</geneLocation>
<sequence length="72" mass="7855">MSSSTLTPEFDQRCCSLRAAPDTSDWLKAAIGALICKDPVDAVNDAELLLELMSLRMHEVLTHARAGANRRA</sequence>
<dbReference type="AlphaFoldDB" id="A0A286P6K9"/>
<name>A0A286P6K9_9BURK</name>
<keyword evidence="1" id="KW-0614">Plasmid</keyword>
<dbReference type="EMBL" id="AP018360">
    <property type="protein sequence ID" value="BBA45473.1"/>
    <property type="molecule type" value="Genomic_DNA"/>
</dbReference>
<proteinExistence type="predicted"/>
<reference evidence="1" key="1">
    <citation type="journal article" date="2016" name="Biosci. Biotechnol. Biochem.">
        <title>Bioconversion of AHX to AOH by resting cells of Burkholderia contaminans CH-1.</title>
        <authorList>
            <person name="Choi J.H."/>
            <person name="Kikuchi A."/>
            <person name="Pumkaeo P."/>
            <person name="Hirai H."/>
            <person name="Tokuyama S."/>
            <person name="Kawagishi H."/>
        </authorList>
    </citation>
    <scope>NUCLEOTIDE SEQUENCE</scope>
    <source>
        <strain evidence="1">CH-1</strain>
        <plasmid evidence="1">pBC453</plasmid>
    </source>
</reference>
<reference evidence="1" key="2">
    <citation type="journal article" date="2017" name="Genome Announc.">
        <title>High-Quality Draft Genome Sequence of Burkholderia contaminans CH-1, a Gram-Negative Bacterium That Metabolizes 2-Azahypoxanthine, a Plant Growth-Regulating Compound.</title>
        <authorList>
            <person name="Choi J.-H."/>
            <person name="Sugiura H."/>
            <person name="Moriuchi R."/>
            <person name="Kawagishi H."/>
            <person name="Dohra H."/>
        </authorList>
    </citation>
    <scope>NUCLEOTIDE SEQUENCE</scope>
    <source>
        <strain evidence="1">CH-1</strain>
        <plasmid evidence="1">pBC453</plasmid>
    </source>
</reference>